<keyword evidence="10 12" id="KW-0486">Methionine biosynthesis</keyword>
<keyword evidence="9" id="KW-0915">Sodium</keyword>
<dbReference type="AlphaFoldDB" id="A0A0M0KM56"/>
<dbReference type="PATRIC" id="fig|136160.3.peg.3066"/>
<dbReference type="Pfam" id="PF00742">
    <property type="entry name" value="Homoserine_dh"/>
    <property type="match status" value="1"/>
</dbReference>
<proteinExistence type="inferred from homology"/>
<dbReference type="SUPFAM" id="SSF55347">
    <property type="entry name" value="Glyceraldehyde-3-phosphate dehydrogenase-like, C-terminal domain"/>
    <property type="match status" value="1"/>
</dbReference>
<evidence type="ECO:0000313" key="16">
    <source>
        <dbReference type="EMBL" id="KOO39692.1"/>
    </source>
</evidence>
<keyword evidence="12" id="KW-0521">NADP</keyword>
<dbReference type="InterPro" id="IPR019811">
    <property type="entry name" value="HDH_CS"/>
</dbReference>
<protein>
    <recommendedName>
        <fullName evidence="5 12">Homoserine dehydrogenase</fullName>
        <ecNumber evidence="4 12">1.1.1.3</ecNumber>
    </recommendedName>
</protein>
<keyword evidence="6 12" id="KW-0028">Amino-acid biosynthesis</keyword>
<keyword evidence="8 12" id="KW-0560">Oxidoreductase</keyword>
<evidence type="ECO:0000256" key="10">
    <source>
        <dbReference type="ARBA" id="ARBA00023167"/>
    </source>
</evidence>
<name>A0A0M0KM56_ALKHA</name>
<evidence type="ECO:0000256" key="13">
    <source>
        <dbReference type="RuleBase" id="RU004171"/>
    </source>
</evidence>
<dbReference type="GO" id="GO:0009086">
    <property type="term" value="P:methionine biosynthetic process"/>
    <property type="evidence" value="ECO:0007669"/>
    <property type="project" value="UniProtKB-KW"/>
</dbReference>
<evidence type="ECO:0000256" key="4">
    <source>
        <dbReference type="ARBA" id="ARBA00013213"/>
    </source>
</evidence>
<dbReference type="EC" id="1.1.1.3" evidence="4 12"/>
<dbReference type="EMBL" id="LILD01000001">
    <property type="protein sequence ID" value="KOO39692.1"/>
    <property type="molecule type" value="Genomic_DNA"/>
</dbReference>
<feature type="domain" description="Homoserine dehydrogenase catalytic" evidence="14">
    <location>
        <begin position="129"/>
        <end position="306"/>
    </location>
</feature>
<comment type="catalytic activity">
    <reaction evidence="11">
        <text>L-homoserine + NADP(+) = L-aspartate 4-semialdehyde + NADPH + H(+)</text>
        <dbReference type="Rhea" id="RHEA:15761"/>
        <dbReference type="ChEBI" id="CHEBI:15378"/>
        <dbReference type="ChEBI" id="CHEBI:57476"/>
        <dbReference type="ChEBI" id="CHEBI:57783"/>
        <dbReference type="ChEBI" id="CHEBI:58349"/>
        <dbReference type="ChEBI" id="CHEBI:537519"/>
        <dbReference type="EC" id="1.1.1.3"/>
    </reaction>
    <physiologicalReaction direction="right-to-left" evidence="11">
        <dbReference type="Rhea" id="RHEA:15763"/>
    </physiologicalReaction>
</comment>
<dbReference type="RefSeq" id="WP_053431579.1">
    <property type="nucleotide sequence ID" value="NZ_LILD02000048.1"/>
</dbReference>
<keyword evidence="7 12" id="KW-0791">Threonine biosynthesis</keyword>
<evidence type="ECO:0000256" key="11">
    <source>
        <dbReference type="ARBA" id="ARBA00048841"/>
    </source>
</evidence>
<dbReference type="Gene3D" id="3.30.360.10">
    <property type="entry name" value="Dihydrodipicolinate Reductase, domain 2"/>
    <property type="match status" value="1"/>
</dbReference>
<dbReference type="InterPro" id="IPR036291">
    <property type="entry name" value="NAD(P)-bd_dom_sf"/>
</dbReference>
<dbReference type="Gene3D" id="3.40.50.720">
    <property type="entry name" value="NAD(P)-binding Rossmann-like Domain"/>
    <property type="match status" value="1"/>
</dbReference>
<evidence type="ECO:0000256" key="12">
    <source>
        <dbReference type="RuleBase" id="RU000579"/>
    </source>
</evidence>
<accession>A0A0M0KM56</accession>
<evidence type="ECO:0000256" key="7">
    <source>
        <dbReference type="ARBA" id="ARBA00022697"/>
    </source>
</evidence>
<comment type="caution">
    <text evidence="16">The sequence shown here is derived from an EMBL/GenBank/DDBJ whole genome shotgun (WGS) entry which is preliminary data.</text>
</comment>
<sequence>MIKVGVIGFGTVGQGVVESLVQLERGLRKEVTLEMLLVTNRRKHEHSEQYALVTDDWKTFAARHYDVVFEAAGGIEPVYDYVRFFLKKGVPVVTANKKLVAERGEELERLAAENDTYLCYEAAVAGGIPILNAIKGTLATTSFTSVAGILNGTTNYILTGMIEQNRPFQDMLEEAQAKGYAEADPTDDIEGYDAWYKIRILARLCFGIWSNRDDISRSGLHDVLDWHVELGQSLGLTLKLDGRASVKNNTIIGSVAPAFFTNDHPFSTVYGVTNAVVLEGKAIERLLFTGPGAGKEATANSMVEDYLFHERYKGERQPMLIKEKEQNRIANVFVMVAAHEKKEAEKVVEHLPCQRINTFAADEGEAWWLKVYEDVIPFISKQLGLSLYRVYGAFEKQLATTNMHHPSSIGETLEQKA</sequence>
<dbReference type="UniPathway" id="UPA00051">
    <property type="reaction ID" value="UER00465"/>
</dbReference>
<organism evidence="16">
    <name type="scientific">Halalkalibacterium halodurans</name>
    <name type="common">Bacillus halodurans</name>
    <dbReference type="NCBI Taxonomy" id="86665"/>
    <lineage>
        <taxon>Bacteria</taxon>
        <taxon>Bacillati</taxon>
        <taxon>Bacillota</taxon>
        <taxon>Bacilli</taxon>
        <taxon>Bacillales</taxon>
        <taxon>Bacillaceae</taxon>
        <taxon>Halalkalibacterium (ex Joshi et al. 2022)</taxon>
    </lineage>
</organism>
<dbReference type="PROSITE" id="PS01042">
    <property type="entry name" value="HOMOSER_DHGENASE"/>
    <property type="match status" value="1"/>
</dbReference>
<evidence type="ECO:0000256" key="5">
    <source>
        <dbReference type="ARBA" id="ARBA00013376"/>
    </source>
</evidence>
<dbReference type="UniPathway" id="UPA00050">
    <property type="reaction ID" value="UER00063"/>
</dbReference>
<evidence type="ECO:0000256" key="9">
    <source>
        <dbReference type="ARBA" id="ARBA00023053"/>
    </source>
</evidence>
<comment type="pathway">
    <text evidence="1 12">Amino-acid biosynthesis; L-threonine biosynthesis; L-threonine from L-aspartate: step 3/5.</text>
</comment>
<evidence type="ECO:0000256" key="2">
    <source>
        <dbReference type="ARBA" id="ARBA00005062"/>
    </source>
</evidence>
<dbReference type="PANTHER" id="PTHR43331:SF1">
    <property type="entry name" value="HOMOSERINE DEHYDROGENASE"/>
    <property type="match status" value="1"/>
</dbReference>
<dbReference type="InterPro" id="IPR005106">
    <property type="entry name" value="Asp/hSer_DH_NAD-bd"/>
</dbReference>
<reference evidence="16" key="1">
    <citation type="submission" date="2015-08" db="EMBL/GenBank/DDBJ databases">
        <title>Complete DNA Sequence of Pseudomonas syringae pv. actinidiae, the Causal Agent of Kiwifruit Canker Disease.</title>
        <authorList>
            <person name="Rikkerink E.H.A."/>
            <person name="Fineran P.C."/>
        </authorList>
    </citation>
    <scope>NUCLEOTIDE SEQUENCE</scope>
    <source>
        <strain evidence="16">DSM 13666</strain>
    </source>
</reference>
<feature type="domain" description="Aspartate/homoserine dehydrogenase NAD-binding" evidence="15">
    <location>
        <begin position="8"/>
        <end position="121"/>
    </location>
</feature>
<evidence type="ECO:0000256" key="1">
    <source>
        <dbReference type="ARBA" id="ARBA00005056"/>
    </source>
</evidence>
<evidence type="ECO:0000256" key="3">
    <source>
        <dbReference type="ARBA" id="ARBA00006753"/>
    </source>
</evidence>
<evidence type="ECO:0000256" key="6">
    <source>
        <dbReference type="ARBA" id="ARBA00022605"/>
    </source>
</evidence>
<dbReference type="GO" id="GO:0050661">
    <property type="term" value="F:NADP binding"/>
    <property type="evidence" value="ECO:0007669"/>
    <property type="project" value="InterPro"/>
</dbReference>
<evidence type="ECO:0000259" key="15">
    <source>
        <dbReference type="Pfam" id="PF03447"/>
    </source>
</evidence>
<dbReference type="FunFam" id="3.30.360.10:FF:000005">
    <property type="entry name" value="Homoserine dehydrogenase"/>
    <property type="match status" value="1"/>
</dbReference>
<dbReference type="InterPro" id="IPR001342">
    <property type="entry name" value="HDH_cat"/>
</dbReference>
<dbReference type="Pfam" id="PF03447">
    <property type="entry name" value="NAD_binding_3"/>
    <property type="match status" value="1"/>
</dbReference>
<dbReference type="GO" id="GO:0004412">
    <property type="term" value="F:homoserine dehydrogenase activity"/>
    <property type="evidence" value="ECO:0007669"/>
    <property type="project" value="UniProtKB-EC"/>
</dbReference>
<gene>
    <name evidence="16" type="ORF">AMD02_13155</name>
</gene>
<dbReference type="PANTHER" id="PTHR43331">
    <property type="entry name" value="HOMOSERINE DEHYDROGENASE"/>
    <property type="match status" value="1"/>
</dbReference>
<comment type="pathway">
    <text evidence="2 12">Amino-acid biosynthesis; L-methionine biosynthesis via de novo pathway; L-homoserine from L-aspartate: step 3/3.</text>
</comment>
<evidence type="ECO:0000259" key="14">
    <source>
        <dbReference type="Pfam" id="PF00742"/>
    </source>
</evidence>
<dbReference type="NCBIfam" id="NF004976">
    <property type="entry name" value="PRK06349.1"/>
    <property type="match status" value="1"/>
</dbReference>
<comment type="similarity">
    <text evidence="3 13">Belongs to the homoserine dehydrogenase family.</text>
</comment>
<dbReference type="SUPFAM" id="SSF51735">
    <property type="entry name" value="NAD(P)-binding Rossmann-fold domains"/>
    <property type="match status" value="1"/>
</dbReference>
<evidence type="ECO:0000256" key="8">
    <source>
        <dbReference type="ARBA" id="ARBA00023002"/>
    </source>
</evidence>
<dbReference type="GO" id="GO:0009088">
    <property type="term" value="P:threonine biosynthetic process"/>
    <property type="evidence" value="ECO:0007669"/>
    <property type="project" value="UniProtKB-UniPathway"/>
</dbReference>